<dbReference type="Proteomes" id="UP001165444">
    <property type="component" value="Unassembled WGS sequence"/>
</dbReference>
<dbReference type="EMBL" id="JAKZMM010000002">
    <property type="protein sequence ID" value="MCJ2379243.1"/>
    <property type="molecule type" value="Genomic_DNA"/>
</dbReference>
<dbReference type="RefSeq" id="WP_022455277.1">
    <property type="nucleotide sequence ID" value="NZ_JAKZMM010000002.1"/>
</dbReference>
<organism evidence="3 4">
    <name type="scientific">Parabacteroides faecalis</name>
    <dbReference type="NCBI Taxonomy" id="2924040"/>
    <lineage>
        <taxon>Bacteria</taxon>
        <taxon>Pseudomonadati</taxon>
        <taxon>Bacteroidota</taxon>
        <taxon>Bacteroidia</taxon>
        <taxon>Bacteroidales</taxon>
        <taxon>Tannerellaceae</taxon>
        <taxon>Parabacteroides</taxon>
    </lineage>
</organism>
<evidence type="ECO:0000313" key="3">
    <source>
        <dbReference type="EMBL" id="MCJ2379243.1"/>
    </source>
</evidence>
<sequence length="192" mass="20851">MKRVYLLILALVAWMAVPAQAQFKWGIKGGANISSIHFSDLPETFSTDNLTGFHIGPTIELMAPFIGLGFDASILYSQTGMEIGTQKIKSDYLNVPVNLKWKIGIPAVKVFAAAGPYVGFRLGGGKIWDVLSDQIESKSFSAGLNLGAGVELIQHLQISATYQLGLTDNYSVKQLKIDGKNRGWMISAAILF</sequence>
<reference evidence="3 4" key="1">
    <citation type="submission" date="2022-03" db="EMBL/GenBank/DDBJ databases">
        <title>Parabacteroides sp. nov. isolated from swine feces.</title>
        <authorList>
            <person name="Bak J.E."/>
        </authorList>
    </citation>
    <scope>NUCLEOTIDE SEQUENCE [LARGE SCALE GENOMIC DNA]</scope>
    <source>
        <strain evidence="3 4">AGMB00274</strain>
    </source>
</reference>
<evidence type="ECO:0000256" key="1">
    <source>
        <dbReference type="SAM" id="SignalP"/>
    </source>
</evidence>
<evidence type="ECO:0000313" key="4">
    <source>
        <dbReference type="Proteomes" id="UP001165444"/>
    </source>
</evidence>
<dbReference type="Pfam" id="PF13568">
    <property type="entry name" value="OMP_b-brl_2"/>
    <property type="match status" value="1"/>
</dbReference>
<feature type="chain" id="PRO_5046623922" evidence="1">
    <location>
        <begin position="22"/>
        <end position="192"/>
    </location>
</feature>
<name>A0ABT0BWU9_9BACT</name>
<protein>
    <submittedName>
        <fullName evidence="3">PorT family protein</fullName>
    </submittedName>
</protein>
<accession>A0ABT0BWU9</accession>
<gene>
    <name evidence="3" type="ORF">MUN53_01190</name>
</gene>
<dbReference type="InterPro" id="IPR025665">
    <property type="entry name" value="Beta-barrel_OMP_2"/>
</dbReference>
<proteinExistence type="predicted"/>
<comment type="caution">
    <text evidence="3">The sequence shown here is derived from an EMBL/GenBank/DDBJ whole genome shotgun (WGS) entry which is preliminary data.</text>
</comment>
<feature type="signal peptide" evidence="1">
    <location>
        <begin position="1"/>
        <end position="21"/>
    </location>
</feature>
<keyword evidence="1" id="KW-0732">Signal</keyword>
<evidence type="ECO:0000259" key="2">
    <source>
        <dbReference type="Pfam" id="PF13568"/>
    </source>
</evidence>
<keyword evidence="4" id="KW-1185">Reference proteome</keyword>
<feature type="domain" description="Outer membrane protein beta-barrel" evidence="2">
    <location>
        <begin position="20"/>
        <end position="169"/>
    </location>
</feature>